<name>A0A1M6MH93_9BACT</name>
<sequence>MTIIGLLTLFLVLAGVMEKRRNALNIGKIPIRIHVNGTRGKSSVTRLIWAGLNEGGFKTYGKTSGSLPVRIFPDGSEKKIMRAGRPNIIEQCRAMDEAAQLGVDAIVLECMALAPVLQSFSELDIVKSTHGVITNVGPDHLDVMGPTENHVGRALCGTVPRNEVVYTGRTVYTGLIHAAARDRHSECVVVENWEDEPESNRILDGFSYLEHAENVSLALKVCSDLGVDRRIALEGMRRMRPDAGAMTASRIQYKGSRLTFVNAFGANDPRNTRRAWERAKVCFPRADYAVLLVNCRSDRILRNMQMGALCAELHDVDRCVIIGKGIRSFTLLHQRASGRPMAASGASIPDVAE</sequence>
<protein>
    <submittedName>
        <fullName evidence="2">Poly-gamma-glutamate synthase PgsB/CapB</fullName>
    </submittedName>
</protein>
<dbReference type="InterPro" id="IPR008337">
    <property type="entry name" value="Capsule_biosynth_CapB"/>
</dbReference>
<dbReference type="PRINTS" id="PR01758">
    <property type="entry name" value="CAPSULEPROTB"/>
</dbReference>
<dbReference type="EMBL" id="FQZU01000012">
    <property type="protein sequence ID" value="SHJ82862.1"/>
    <property type="molecule type" value="Genomic_DNA"/>
</dbReference>
<dbReference type="InterPro" id="IPR050061">
    <property type="entry name" value="MurCDEF_pg_biosynth"/>
</dbReference>
<dbReference type="InterPro" id="IPR013221">
    <property type="entry name" value="Mur_ligase_cen"/>
</dbReference>
<dbReference type="Proteomes" id="UP000183994">
    <property type="component" value="Unassembled WGS sequence"/>
</dbReference>
<dbReference type="AlphaFoldDB" id="A0A1M6MH93"/>
<organism evidence="2 3">
    <name type="scientific">Desulfatibacillum alkenivorans DSM 16219</name>
    <dbReference type="NCBI Taxonomy" id="1121393"/>
    <lineage>
        <taxon>Bacteria</taxon>
        <taxon>Pseudomonadati</taxon>
        <taxon>Thermodesulfobacteriota</taxon>
        <taxon>Desulfobacteria</taxon>
        <taxon>Desulfobacterales</taxon>
        <taxon>Desulfatibacillaceae</taxon>
        <taxon>Desulfatibacillum</taxon>
    </lineage>
</organism>
<dbReference type="GO" id="GO:0016020">
    <property type="term" value="C:membrane"/>
    <property type="evidence" value="ECO:0007669"/>
    <property type="project" value="InterPro"/>
</dbReference>
<dbReference type="GO" id="GO:0045227">
    <property type="term" value="P:capsule polysaccharide biosynthetic process"/>
    <property type="evidence" value="ECO:0007669"/>
    <property type="project" value="InterPro"/>
</dbReference>
<keyword evidence="3" id="KW-1185">Reference proteome</keyword>
<dbReference type="PANTHER" id="PTHR43445:SF1">
    <property type="entry name" value="PGA SYNTHASE CAPB"/>
    <property type="match status" value="1"/>
</dbReference>
<dbReference type="GO" id="GO:0005524">
    <property type="term" value="F:ATP binding"/>
    <property type="evidence" value="ECO:0007669"/>
    <property type="project" value="InterPro"/>
</dbReference>
<evidence type="ECO:0000259" key="1">
    <source>
        <dbReference type="Pfam" id="PF08245"/>
    </source>
</evidence>
<accession>A0A1M6MH93</accession>
<evidence type="ECO:0000313" key="2">
    <source>
        <dbReference type="EMBL" id="SHJ82862.1"/>
    </source>
</evidence>
<evidence type="ECO:0000313" key="3">
    <source>
        <dbReference type="Proteomes" id="UP000183994"/>
    </source>
</evidence>
<proteinExistence type="predicted"/>
<reference evidence="3" key="1">
    <citation type="submission" date="2016-11" db="EMBL/GenBank/DDBJ databases">
        <authorList>
            <person name="Varghese N."/>
            <person name="Submissions S."/>
        </authorList>
    </citation>
    <scope>NUCLEOTIDE SEQUENCE [LARGE SCALE GENOMIC DNA]</scope>
    <source>
        <strain evidence="3">DSM 16219</strain>
    </source>
</reference>
<dbReference type="STRING" id="1121393.SAMN02745216_02363"/>
<dbReference type="NCBIfam" id="TIGR04012">
    <property type="entry name" value="poly_gGlu_PgsB"/>
    <property type="match status" value="1"/>
</dbReference>
<gene>
    <name evidence="2" type="ORF">SAMN02745216_02363</name>
</gene>
<dbReference type="InterPro" id="IPR036565">
    <property type="entry name" value="Mur-like_cat_sf"/>
</dbReference>
<dbReference type="SUPFAM" id="SSF53623">
    <property type="entry name" value="MurD-like peptide ligases, catalytic domain"/>
    <property type="match status" value="1"/>
</dbReference>
<dbReference type="RefSeq" id="WP_170868338.1">
    <property type="nucleotide sequence ID" value="NZ_FQZU01000012.1"/>
</dbReference>
<dbReference type="GO" id="GO:0016881">
    <property type="term" value="F:acid-amino acid ligase activity"/>
    <property type="evidence" value="ECO:0007669"/>
    <property type="project" value="InterPro"/>
</dbReference>
<dbReference type="Gene3D" id="3.40.1190.10">
    <property type="entry name" value="Mur-like, catalytic domain"/>
    <property type="match status" value="1"/>
</dbReference>
<feature type="domain" description="Mur ligase central" evidence="1">
    <location>
        <begin position="35"/>
        <end position="149"/>
    </location>
</feature>
<dbReference type="Pfam" id="PF08245">
    <property type="entry name" value="Mur_ligase_M"/>
    <property type="match status" value="1"/>
</dbReference>
<dbReference type="PANTHER" id="PTHR43445">
    <property type="entry name" value="UDP-N-ACETYLMURAMATE--L-ALANINE LIGASE-RELATED"/>
    <property type="match status" value="1"/>
</dbReference>